<evidence type="ECO:0000313" key="1">
    <source>
        <dbReference type="EMBL" id="KAF2890646.1"/>
    </source>
</evidence>
<comment type="caution">
    <text evidence="1">The sequence shown here is derived from an EMBL/GenBank/DDBJ whole genome shotgun (WGS) entry which is preliminary data.</text>
</comment>
<keyword evidence="2" id="KW-1185">Reference proteome</keyword>
<dbReference type="OrthoDB" id="6754906at2759"/>
<proteinExistence type="predicted"/>
<accession>A0A8K0CS31</accession>
<name>A0A8K0CS31_IGNLU</name>
<feature type="non-terminal residue" evidence="1">
    <location>
        <position position="69"/>
    </location>
</feature>
<organism evidence="1 2">
    <name type="scientific">Ignelater luminosus</name>
    <name type="common">Cucubano</name>
    <name type="synonym">Pyrophorus luminosus</name>
    <dbReference type="NCBI Taxonomy" id="2038154"/>
    <lineage>
        <taxon>Eukaryota</taxon>
        <taxon>Metazoa</taxon>
        <taxon>Ecdysozoa</taxon>
        <taxon>Arthropoda</taxon>
        <taxon>Hexapoda</taxon>
        <taxon>Insecta</taxon>
        <taxon>Pterygota</taxon>
        <taxon>Neoptera</taxon>
        <taxon>Endopterygota</taxon>
        <taxon>Coleoptera</taxon>
        <taxon>Polyphaga</taxon>
        <taxon>Elateriformia</taxon>
        <taxon>Elateroidea</taxon>
        <taxon>Elateridae</taxon>
        <taxon>Agrypninae</taxon>
        <taxon>Pyrophorini</taxon>
        <taxon>Ignelater</taxon>
    </lineage>
</organism>
<gene>
    <name evidence="1" type="ORF">ILUMI_15527</name>
</gene>
<protein>
    <submittedName>
        <fullName evidence="1">Uncharacterized protein</fullName>
    </submittedName>
</protein>
<dbReference type="Proteomes" id="UP000801492">
    <property type="component" value="Unassembled WGS sequence"/>
</dbReference>
<reference evidence="1" key="1">
    <citation type="submission" date="2019-08" db="EMBL/GenBank/DDBJ databases">
        <title>The genome of the North American firefly Photinus pyralis.</title>
        <authorList>
            <consortium name="Photinus pyralis genome working group"/>
            <person name="Fallon T.R."/>
            <person name="Sander Lower S.E."/>
            <person name="Weng J.-K."/>
        </authorList>
    </citation>
    <scope>NUCLEOTIDE SEQUENCE</scope>
    <source>
        <strain evidence="1">TRF0915ILg1</strain>
        <tissue evidence="1">Whole body</tissue>
    </source>
</reference>
<dbReference type="AlphaFoldDB" id="A0A8K0CS31"/>
<evidence type="ECO:0000313" key="2">
    <source>
        <dbReference type="Proteomes" id="UP000801492"/>
    </source>
</evidence>
<dbReference type="EMBL" id="VTPC01049017">
    <property type="protein sequence ID" value="KAF2890646.1"/>
    <property type="molecule type" value="Genomic_DNA"/>
</dbReference>
<sequence length="69" mass="8255">GLDAKDDETKIAIFLHHAGTEAQRKFQIFKLTEENCKKYDAVIKAFKDYCKPMKNETYDRYKFFSRNQQ</sequence>
<feature type="non-terminal residue" evidence="1">
    <location>
        <position position="1"/>
    </location>
</feature>